<accession>A0AAW0IM01</accession>
<feature type="region of interest" description="Disordered" evidence="1">
    <location>
        <begin position="1"/>
        <end position="61"/>
    </location>
</feature>
<gene>
    <name evidence="2" type="ORF">CFP56_001534</name>
</gene>
<evidence type="ECO:0000256" key="1">
    <source>
        <dbReference type="SAM" id="MobiDB-lite"/>
    </source>
</evidence>
<keyword evidence="3" id="KW-1185">Reference proteome</keyword>
<sequence length="123" mass="13653">MSLTSCQISSSNCPLISFPGIRRSNEDEASRTKRKRGDETEKGDVYTEKEAEKETGDESKKFHKTILPPSKRQAIAGLKFPTAKTRTSIFGIYIPIWISLAGVAEDDSIHPSETKLAFIVHQA</sequence>
<organism evidence="2 3">
    <name type="scientific">Quercus suber</name>
    <name type="common">Cork oak</name>
    <dbReference type="NCBI Taxonomy" id="58331"/>
    <lineage>
        <taxon>Eukaryota</taxon>
        <taxon>Viridiplantae</taxon>
        <taxon>Streptophyta</taxon>
        <taxon>Embryophyta</taxon>
        <taxon>Tracheophyta</taxon>
        <taxon>Spermatophyta</taxon>
        <taxon>Magnoliopsida</taxon>
        <taxon>eudicotyledons</taxon>
        <taxon>Gunneridae</taxon>
        <taxon>Pentapetalae</taxon>
        <taxon>rosids</taxon>
        <taxon>fabids</taxon>
        <taxon>Fagales</taxon>
        <taxon>Fagaceae</taxon>
        <taxon>Quercus</taxon>
    </lineage>
</organism>
<comment type="caution">
    <text evidence="2">The sequence shown here is derived from an EMBL/GenBank/DDBJ whole genome shotgun (WGS) entry which is preliminary data.</text>
</comment>
<dbReference type="AlphaFoldDB" id="A0AAW0IM01"/>
<evidence type="ECO:0000313" key="3">
    <source>
        <dbReference type="Proteomes" id="UP000237347"/>
    </source>
</evidence>
<dbReference type="EMBL" id="PKMF04001001">
    <property type="protein sequence ID" value="KAK7815453.1"/>
    <property type="molecule type" value="Genomic_DNA"/>
</dbReference>
<feature type="compositionally biased region" description="Polar residues" evidence="1">
    <location>
        <begin position="1"/>
        <end position="14"/>
    </location>
</feature>
<protein>
    <submittedName>
        <fullName evidence="2">Uncharacterized protein</fullName>
    </submittedName>
</protein>
<proteinExistence type="predicted"/>
<evidence type="ECO:0000313" key="2">
    <source>
        <dbReference type="EMBL" id="KAK7815453.1"/>
    </source>
</evidence>
<feature type="compositionally biased region" description="Basic and acidic residues" evidence="1">
    <location>
        <begin position="23"/>
        <end position="60"/>
    </location>
</feature>
<reference evidence="2 3" key="1">
    <citation type="journal article" date="2018" name="Sci. Data">
        <title>The draft genome sequence of cork oak.</title>
        <authorList>
            <person name="Ramos A.M."/>
            <person name="Usie A."/>
            <person name="Barbosa P."/>
            <person name="Barros P.M."/>
            <person name="Capote T."/>
            <person name="Chaves I."/>
            <person name="Simoes F."/>
            <person name="Abreu I."/>
            <person name="Carrasquinho I."/>
            <person name="Faro C."/>
            <person name="Guimaraes J.B."/>
            <person name="Mendonca D."/>
            <person name="Nobrega F."/>
            <person name="Rodrigues L."/>
            <person name="Saibo N.J.M."/>
            <person name="Varela M.C."/>
            <person name="Egas C."/>
            <person name="Matos J."/>
            <person name="Miguel C.M."/>
            <person name="Oliveira M.M."/>
            <person name="Ricardo C.P."/>
            <person name="Goncalves S."/>
        </authorList>
    </citation>
    <scope>NUCLEOTIDE SEQUENCE [LARGE SCALE GENOMIC DNA]</scope>
    <source>
        <strain evidence="3">cv. HL8</strain>
    </source>
</reference>
<dbReference type="Proteomes" id="UP000237347">
    <property type="component" value="Unassembled WGS sequence"/>
</dbReference>
<name>A0AAW0IM01_QUESU</name>